<dbReference type="InterPro" id="IPR036597">
    <property type="entry name" value="Fido-like_dom_sf"/>
</dbReference>
<dbReference type="PANTHER" id="PTHR13504:SF33">
    <property type="entry name" value="FIC FAMILY PROTEIN"/>
    <property type="match status" value="1"/>
</dbReference>
<name>A0ABS9C1S9_9BACT</name>
<evidence type="ECO:0000313" key="2">
    <source>
        <dbReference type="EMBL" id="MCF1753038.1"/>
    </source>
</evidence>
<dbReference type="PANTHER" id="PTHR13504">
    <property type="entry name" value="FIDO DOMAIN-CONTAINING PROTEIN DDB_G0283145"/>
    <property type="match status" value="1"/>
</dbReference>
<comment type="caution">
    <text evidence="2">The sequence shown here is derived from an EMBL/GenBank/DDBJ whole genome shotgun (WGS) entry which is preliminary data.</text>
</comment>
<feature type="domain" description="Fido" evidence="1">
    <location>
        <begin position="113"/>
        <end position="269"/>
    </location>
</feature>
<protein>
    <submittedName>
        <fullName evidence="2">Fic family protein</fullName>
    </submittedName>
</protein>
<dbReference type="Pfam" id="PF13776">
    <property type="entry name" value="DUF4172"/>
    <property type="match status" value="1"/>
</dbReference>
<dbReference type="InterPro" id="IPR040198">
    <property type="entry name" value="Fido_containing"/>
</dbReference>
<dbReference type="SUPFAM" id="SSF140931">
    <property type="entry name" value="Fic-like"/>
    <property type="match status" value="1"/>
</dbReference>
<proteinExistence type="predicted"/>
<dbReference type="Proteomes" id="UP001201449">
    <property type="component" value="Unassembled WGS sequence"/>
</dbReference>
<dbReference type="InterPro" id="IPR036388">
    <property type="entry name" value="WH-like_DNA-bd_sf"/>
</dbReference>
<sequence length="369" mass="42178">MHWIWESKNWPNFEYDLAELDGLEEEFLKKSGHLLGAYTHIAQGDKEHLIVDIISEEALKTSLIEGEYLNRESIQSSIKKQFGLQTELRKISPAEYGIAEMMVDLYQRFDTPLSHEMIFTWHKMLCNGRRDLLDIGRYRSSTEPMQVVSGAIGKTKVHFEAPPSAVISKEMDRFVEWFEVTRTLGPNRLKPLQRAGIAHLYFVCIHPLEDGNGRIGRAIAEKALAEGLGHPSLIALSYTIEKHKKDYYAALERNNRHLEITDWLQYFSKTIIEAQQNSIKIVGFVVQKAKLFDKLKGLLNERQEKLLNRMFREGIEGFKGGLSVKNYIAITSASRATATRDLQDLVAMGALLRSGELKGTRYFLNLEGF</sequence>
<organism evidence="2 3">
    <name type="scientific">Mariniradius sediminis</name>
    <dbReference type="NCBI Taxonomy" id="2909237"/>
    <lineage>
        <taxon>Bacteria</taxon>
        <taxon>Pseudomonadati</taxon>
        <taxon>Bacteroidota</taxon>
        <taxon>Cytophagia</taxon>
        <taxon>Cytophagales</taxon>
        <taxon>Cyclobacteriaceae</taxon>
        <taxon>Mariniradius</taxon>
    </lineage>
</organism>
<dbReference type="RefSeq" id="WP_234862865.1">
    <property type="nucleotide sequence ID" value="NZ_JAKEVZ010000019.1"/>
</dbReference>
<accession>A0ABS9C1S9</accession>
<reference evidence="2 3" key="1">
    <citation type="submission" date="2022-01" db="EMBL/GenBank/DDBJ databases">
        <title>Mariniradius saccharolyticus sp. nov., isolated from sediment of a river.</title>
        <authorList>
            <person name="Liu H."/>
        </authorList>
    </citation>
    <scope>NUCLEOTIDE SEQUENCE [LARGE SCALE GENOMIC DNA]</scope>
    <source>
        <strain evidence="2 3">RY-2</strain>
    </source>
</reference>
<dbReference type="InterPro" id="IPR003812">
    <property type="entry name" value="Fido"/>
</dbReference>
<evidence type="ECO:0000313" key="3">
    <source>
        <dbReference type="Proteomes" id="UP001201449"/>
    </source>
</evidence>
<dbReference type="Gene3D" id="1.10.3290.10">
    <property type="entry name" value="Fido-like domain"/>
    <property type="match status" value="1"/>
</dbReference>
<gene>
    <name evidence="2" type="ORF">L0U89_18405</name>
</gene>
<dbReference type="PROSITE" id="PS51459">
    <property type="entry name" value="FIDO"/>
    <property type="match status" value="1"/>
</dbReference>
<keyword evidence="3" id="KW-1185">Reference proteome</keyword>
<evidence type="ECO:0000259" key="1">
    <source>
        <dbReference type="PROSITE" id="PS51459"/>
    </source>
</evidence>
<dbReference type="InterPro" id="IPR025230">
    <property type="entry name" value="DUF4172"/>
</dbReference>
<dbReference type="Gene3D" id="1.10.10.10">
    <property type="entry name" value="Winged helix-like DNA-binding domain superfamily/Winged helix DNA-binding domain"/>
    <property type="match status" value="1"/>
</dbReference>
<dbReference type="EMBL" id="JAKEVZ010000019">
    <property type="protein sequence ID" value="MCF1753038.1"/>
    <property type="molecule type" value="Genomic_DNA"/>
</dbReference>
<dbReference type="Pfam" id="PF02661">
    <property type="entry name" value="Fic"/>
    <property type="match status" value="1"/>
</dbReference>